<dbReference type="SUPFAM" id="SSF49265">
    <property type="entry name" value="Fibronectin type III"/>
    <property type="match status" value="1"/>
</dbReference>
<protein>
    <submittedName>
        <fullName evidence="4">Fibronectin type III domain protein</fullName>
    </submittedName>
</protein>
<reference evidence="4 5" key="1">
    <citation type="submission" date="2018-06" db="EMBL/GenBank/DDBJ databases">
        <title>Genomic Encyclopedia of Type Strains, Phase IV (KMG-IV): sequencing the most valuable type-strain genomes for metagenomic binning, comparative biology and taxonomic classification.</title>
        <authorList>
            <person name="Goeker M."/>
        </authorList>
    </citation>
    <scope>NUCLEOTIDE SEQUENCE [LARGE SCALE GENOMIC DNA]</scope>
    <source>
        <strain evidence="4 5">DSM 45479</strain>
    </source>
</reference>
<sequence length="215" mass="23796">MLNYAEDVAGCPLADTAVDITGFRHTPIGDRIVRDHVYAIPGLGTLVIPDDMARAWHAQLKDLGTPIDFPHPDAQTWFLNFERGHIAHGSGSTRAIIGHRYEPVSKIGDCPMTDRPCVVAAERTEDTLAVVWSYPDADAFNVQWWEERGRPRKGVEVAARRYTVRDADPHRTYGFSVEACQKRFLGRSTCTPLVPVVVPAVRSLPGRGFADVGHP</sequence>
<organism evidence="4 5">
    <name type="scientific">Lentzea atacamensis</name>
    <dbReference type="NCBI Taxonomy" id="531938"/>
    <lineage>
        <taxon>Bacteria</taxon>
        <taxon>Bacillati</taxon>
        <taxon>Actinomycetota</taxon>
        <taxon>Actinomycetes</taxon>
        <taxon>Pseudonocardiales</taxon>
        <taxon>Pseudonocardiaceae</taxon>
        <taxon>Lentzea</taxon>
    </lineage>
</organism>
<dbReference type="InterPro" id="IPR036116">
    <property type="entry name" value="FN3_sf"/>
</dbReference>
<feature type="domain" description="Fibronectin type-III" evidence="3">
    <location>
        <begin position="120"/>
        <end position="184"/>
    </location>
</feature>
<keyword evidence="2" id="KW-0624">Polysaccharide degradation</keyword>
<keyword evidence="2" id="KW-0119">Carbohydrate metabolism</keyword>
<evidence type="ECO:0000256" key="1">
    <source>
        <dbReference type="ARBA" id="ARBA00023295"/>
    </source>
</evidence>
<proteinExistence type="predicted"/>
<dbReference type="InterPro" id="IPR013783">
    <property type="entry name" value="Ig-like_fold"/>
</dbReference>
<gene>
    <name evidence="4" type="ORF">C8D87_1011330</name>
</gene>
<keyword evidence="1" id="KW-0378">Hydrolase</keyword>
<comment type="caution">
    <text evidence="4">The sequence shown here is derived from an EMBL/GenBank/DDBJ whole genome shotgun (WGS) entry which is preliminary data.</text>
</comment>
<dbReference type="InterPro" id="IPR003961">
    <property type="entry name" value="FN3_dom"/>
</dbReference>
<name>A0ABX9EKC9_9PSEU</name>
<evidence type="ECO:0000313" key="5">
    <source>
        <dbReference type="Proteomes" id="UP000248714"/>
    </source>
</evidence>
<dbReference type="Pfam" id="PF00041">
    <property type="entry name" value="fn3"/>
    <property type="match status" value="1"/>
</dbReference>
<evidence type="ECO:0000256" key="2">
    <source>
        <dbReference type="ARBA" id="ARBA00023326"/>
    </source>
</evidence>
<keyword evidence="5" id="KW-1185">Reference proteome</keyword>
<dbReference type="CDD" id="cd00063">
    <property type="entry name" value="FN3"/>
    <property type="match status" value="1"/>
</dbReference>
<dbReference type="Proteomes" id="UP000248714">
    <property type="component" value="Unassembled WGS sequence"/>
</dbReference>
<keyword evidence="1" id="KW-0326">Glycosidase</keyword>
<accession>A0ABX9EKC9</accession>
<evidence type="ECO:0000313" key="4">
    <source>
        <dbReference type="EMBL" id="RAS71029.1"/>
    </source>
</evidence>
<dbReference type="EMBL" id="QLTT01000001">
    <property type="protein sequence ID" value="RAS71029.1"/>
    <property type="molecule type" value="Genomic_DNA"/>
</dbReference>
<dbReference type="Gene3D" id="2.60.40.10">
    <property type="entry name" value="Immunoglobulins"/>
    <property type="match status" value="1"/>
</dbReference>
<evidence type="ECO:0000259" key="3">
    <source>
        <dbReference type="Pfam" id="PF00041"/>
    </source>
</evidence>